<accession>A0A0D2P064</accession>
<dbReference type="Pfam" id="PF18803">
    <property type="entry name" value="CxC2"/>
    <property type="match status" value="1"/>
</dbReference>
<feature type="non-terminal residue" evidence="3">
    <location>
        <position position="1"/>
    </location>
</feature>
<dbReference type="InterPro" id="IPR040521">
    <property type="entry name" value="KDZ"/>
</dbReference>
<dbReference type="Proteomes" id="UP000054270">
    <property type="component" value="Unassembled WGS sequence"/>
</dbReference>
<evidence type="ECO:0000313" key="3">
    <source>
        <dbReference type="EMBL" id="KJA24324.1"/>
    </source>
</evidence>
<proteinExistence type="predicted"/>
<reference evidence="4" key="1">
    <citation type="submission" date="2014-04" db="EMBL/GenBank/DDBJ databases">
        <title>Evolutionary Origins and Diversification of the Mycorrhizal Mutualists.</title>
        <authorList>
            <consortium name="DOE Joint Genome Institute"/>
            <consortium name="Mycorrhizal Genomics Consortium"/>
            <person name="Kohler A."/>
            <person name="Kuo A."/>
            <person name="Nagy L.G."/>
            <person name="Floudas D."/>
            <person name="Copeland A."/>
            <person name="Barry K.W."/>
            <person name="Cichocki N."/>
            <person name="Veneault-Fourrey C."/>
            <person name="LaButti K."/>
            <person name="Lindquist E.A."/>
            <person name="Lipzen A."/>
            <person name="Lundell T."/>
            <person name="Morin E."/>
            <person name="Murat C."/>
            <person name="Riley R."/>
            <person name="Ohm R."/>
            <person name="Sun H."/>
            <person name="Tunlid A."/>
            <person name="Henrissat B."/>
            <person name="Grigoriev I.V."/>
            <person name="Hibbett D.S."/>
            <person name="Martin F."/>
        </authorList>
    </citation>
    <scope>NUCLEOTIDE SEQUENCE [LARGE SCALE GENOMIC DNA]</scope>
    <source>
        <strain evidence="4">FD-334 SS-4</strain>
    </source>
</reference>
<feature type="region of interest" description="Disordered" evidence="1">
    <location>
        <begin position="847"/>
        <end position="874"/>
    </location>
</feature>
<organism evidence="3 4">
    <name type="scientific">Hypholoma sublateritium (strain FD-334 SS-4)</name>
    <dbReference type="NCBI Taxonomy" id="945553"/>
    <lineage>
        <taxon>Eukaryota</taxon>
        <taxon>Fungi</taxon>
        <taxon>Dikarya</taxon>
        <taxon>Basidiomycota</taxon>
        <taxon>Agaricomycotina</taxon>
        <taxon>Agaricomycetes</taxon>
        <taxon>Agaricomycetidae</taxon>
        <taxon>Agaricales</taxon>
        <taxon>Agaricineae</taxon>
        <taxon>Strophariaceae</taxon>
        <taxon>Hypholoma</taxon>
    </lineage>
</organism>
<feature type="compositionally biased region" description="Acidic residues" evidence="1">
    <location>
        <begin position="855"/>
        <end position="874"/>
    </location>
</feature>
<dbReference type="EMBL" id="KN817537">
    <property type="protein sequence ID" value="KJA24324.1"/>
    <property type="molecule type" value="Genomic_DNA"/>
</dbReference>
<feature type="compositionally biased region" description="Acidic residues" evidence="1">
    <location>
        <begin position="697"/>
        <end position="710"/>
    </location>
</feature>
<evidence type="ECO:0000256" key="1">
    <source>
        <dbReference type="SAM" id="MobiDB-lite"/>
    </source>
</evidence>
<gene>
    <name evidence="3" type="ORF">HYPSUDRAFT_136401</name>
</gene>
<dbReference type="InterPro" id="IPR041457">
    <property type="entry name" value="CxC2_KDZ-assoc"/>
</dbReference>
<evidence type="ECO:0000259" key="2">
    <source>
        <dbReference type="Pfam" id="PF18803"/>
    </source>
</evidence>
<keyword evidence="4" id="KW-1185">Reference proteome</keyword>
<sequence length="874" mass="98634">KWNGSHFVKTTLKEIGLVLHLNHGSLRCPTPNACDERLRIVHTTGVHEVALSYCGCSREIPRDLQLLRRGLYPATQRKVRTCVTFALLKMLHLFSLMGKVSTYDMYRSIERLTNNSGIQMPRSRYRPTMRCLVQWRHLKALKRGGRGHDTTGAAGTSEGELAILCPSCPRPGVNLPDGWAVVPKEKQFLYAAHVCMDANFRLKNHLVSNFSADPGLWDGMAYMTLRSPYEDYVLSQADAQDISTCVGFQALAKATTQNTRGLRYTGVSGAMCGRSEMVLPNSIANLQKGERYANMDYVFASAIKSTPLLLVAISYDIVCQWFINVFQRMAAWPKELQPRAGLNLRPLIPKFHEPAHLETLHEQYSFNLAEGVGLSDGECPERVWGSHNALAGSTRTMGPGTRDDVLDDNFGHWNWLKYSSMGTYVYCISTALINNSFESWQRMCAEWDADGFPKSVANPFKIPESSTSETEAHKQLDLEEAAALKAAGRAPVHKTSATSFLVMGLDLEESRYLQNWETVRSIYMPGLLQIQTDAGLNPTAIWNSNPNPEDVQLWLPSEISHDQRRAACVEDLPDMELHLRTAQCGSSLEGLRQALRIKTRMIYFKNKNVRGQRDGTRSRSIIDRVHKRAIQYVQKYRAARQAKLSLEGPGSWEETYRELHNEDIRGFASGKPKKNPARRGIWEDGHAPPEPEVTEAMNEEEDESDPELDDPNERGLPPRKKRKKGTGETRKELSWIWQTLPQTLGADEDDNVLRAEWARSRARVRRASEEVTLLREEMRRVLKSLEVKALWWDNKQDVRDNEAAELREGISAYASDQANLQRALAAAFKELWKTPLAHVDKLLEGLETTQVTVDGPDDDGDDSNAEDEPDDINT</sequence>
<feature type="domain" description="CxC2-like cysteine cluster KDZ transposase-associated" evidence="2">
    <location>
        <begin position="12"/>
        <end position="117"/>
    </location>
</feature>
<dbReference type="Pfam" id="PF18758">
    <property type="entry name" value="KDZ"/>
    <property type="match status" value="1"/>
</dbReference>
<dbReference type="STRING" id="945553.A0A0D2P064"/>
<evidence type="ECO:0000313" key="4">
    <source>
        <dbReference type="Proteomes" id="UP000054270"/>
    </source>
</evidence>
<feature type="compositionally biased region" description="Basic and acidic residues" evidence="1">
    <location>
        <begin position="680"/>
        <end position="689"/>
    </location>
</feature>
<name>A0A0D2P064_HYPSF</name>
<dbReference type="OrthoDB" id="3214502at2759"/>
<feature type="region of interest" description="Disordered" evidence="1">
    <location>
        <begin position="663"/>
        <end position="728"/>
    </location>
</feature>
<dbReference type="AlphaFoldDB" id="A0A0D2P064"/>
<protein>
    <recommendedName>
        <fullName evidence="2">CxC2-like cysteine cluster KDZ transposase-associated domain-containing protein</fullName>
    </recommendedName>
</protein>